<evidence type="ECO:0000313" key="3">
    <source>
        <dbReference type="Proteomes" id="UP000007590"/>
    </source>
</evidence>
<name>H8KQJ8_SOLCM</name>
<reference evidence="2" key="1">
    <citation type="submission" date="2012-02" db="EMBL/GenBank/DDBJ databases">
        <title>The complete genome of Solitalea canadensis DSM 3403.</title>
        <authorList>
            <consortium name="US DOE Joint Genome Institute (JGI-PGF)"/>
            <person name="Lucas S."/>
            <person name="Copeland A."/>
            <person name="Lapidus A."/>
            <person name="Glavina del Rio T."/>
            <person name="Dalin E."/>
            <person name="Tice H."/>
            <person name="Bruce D."/>
            <person name="Goodwin L."/>
            <person name="Pitluck S."/>
            <person name="Peters L."/>
            <person name="Ovchinnikova G."/>
            <person name="Lu M."/>
            <person name="Kyrpides N."/>
            <person name="Mavromatis K."/>
            <person name="Ivanova N."/>
            <person name="Brettin T."/>
            <person name="Detter J.C."/>
            <person name="Han C."/>
            <person name="Larimer F."/>
            <person name="Land M."/>
            <person name="Hauser L."/>
            <person name="Markowitz V."/>
            <person name="Cheng J.-F."/>
            <person name="Hugenholtz P."/>
            <person name="Woyke T."/>
            <person name="Wu D."/>
            <person name="Spring S."/>
            <person name="Schroeder M."/>
            <person name="Kopitz M."/>
            <person name="Brambilla E."/>
            <person name="Klenk H.-P."/>
            <person name="Eisen J.A."/>
        </authorList>
    </citation>
    <scope>NUCLEOTIDE SEQUENCE</scope>
    <source>
        <strain evidence="2">DSM 3403</strain>
    </source>
</reference>
<proteinExistence type="predicted"/>
<organism evidence="2 3">
    <name type="scientific">Solitalea canadensis (strain ATCC 29591 / DSM 3403 / JCM 21819 / LMG 8368 / NBRC 15130 / NCIMB 12057 / USAM 9D)</name>
    <name type="common">Flexibacter canadensis</name>
    <dbReference type="NCBI Taxonomy" id="929556"/>
    <lineage>
        <taxon>Bacteria</taxon>
        <taxon>Pseudomonadati</taxon>
        <taxon>Bacteroidota</taxon>
        <taxon>Sphingobacteriia</taxon>
        <taxon>Sphingobacteriales</taxon>
        <taxon>Sphingobacteriaceae</taxon>
        <taxon>Solitalea</taxon>
    </lineage>
</organism>
<evidence type="ECO:0000256" key="1">
    <source>
        <dbReference type="SAM" id="Phobius"/>
    </source>
</evidence>
<protein>
    <submittedName>
        <fullName evidence="2">Uncharacterized protein</fullName>
    </submittedName>
</protein>
<sequence length="142" mass="16824">MIKEMGEINNLLKKNNQVIALVLLVLMFSLMLLYSHRKKNNLKDDMVITVGQIVNVRNGYKLNIDITYEFIRKQKKEEHSDLRVALSYAEGKELLYQYFPVIYQKSNPNNCQLLISPLDFKEYNIPYPDSLQWVKEKYFKGQ</sequence>
<evidence type="ECO:0000313" key="2">
    <source>
        <dbReference type="EMBL" id="AFD06736.1"/>
    </source>
</evidence>
<dbReference type="AlphaFoldDB" id="H8KQJ8"/>
<keyword evidence="1" id="KW-1133">Transmembrane helix</keyword>
<keyword evidence="1" id="KW-0472">Membrane</keyword>
<dbReference type="HOGENOM" id="CLU_1905381_0_0_10"/>
<dbReference type="OrthoDB" id="954326at2"/>
<gene>
    <name evidence="2" type="ordered locus">Solca_1670</name>
</gene>
<dbReference type="KEGG" id="scn:Solca_1670"/>
<dbReference type="RefSeq" id="WP_014679963.1">
    <property type="nucleotide sequence ID" value="NC_017770.1"/>
</dbReference>
<dbReference type="Proteomes" id="UP000007590">
    <property type="component" value="Chromosome"/>
</dbReference>
<accession>H8KQJ8</accession>
<keyword evidence="3" id="KW-1185">Reference proteome</keyword>
<dbReference type="eggNOG" id="COG3209">
    <property type="taxonomic scope" value="Bacteria"/>
</dbReference>
<dbReference type="STRING" id="929556.Solca_1670"/>
<dbReference type="EMBL" id="CP003349">
    <property type="protein sequence ID" value="AFD06736.1"/>
    <property type="molecule type" value="Genomic_DNA"/>
</dbReference>
<keyword evidence="1" id="KW-0812">Transmembrane</keyword>
<feature type="transmembrane region" description="Helical" evidence="1">
    <location>
        <begin position="18"/>
        <end position="36"/>
    </location>
</feature>